<sequence length="394" mass="44957">MPPYTYPITFEELEAKQWAFDTVQNIITDVLPVSFDSGFASLEVIYEDGKSQETGNKERRLSLKRVNTLRRSFSFFESNLFRNNSNGQHKKGRSMSELVTDVPILITHSAPASPPNLSPKPSVSSRIRHSWNKDRTGVKQLLTNTPDLFNTLSVYPRKVTNKERKGIGIWKSTYAAYIVEPPPSLKYHPKPITKRSIQLSKFNMAELLTTEETYLTHLMTIKKFYMDPLFNATDEKGSLVNLKDIETIFAHIPQLISLSSALAERLHQAIIVPFEDGKPADDSVPIGKIFCDFENYFDIYIAYAVNFSRSRKCLAKASSSIVYSQLLKNSVRKKDSNRMILDDYMIAPIQRITRYSLLLKDLQKHSDPNNRDFTYLDKAIKSLSALAVAMDHVQ</sequence>
<dbReference type="PROSITE" id="PS50010">
    <property type="entry name" value="DH_2"/>
    <property type="match status" value="1"/>
</dbReference>
<feature type="domain" description="DH" evidence="1">
    <location>
        <begin position="204"/>
        <end position="393"/>
    </location>
</feature>
<dbReference type="SUPFAM" id="SSF48065">
    <property type="entry name" value="DBL homology domain (DH-domain)"/>
    <property type="match status" value="1"/>
</dbReference>
<evidence type="ECO:0000259" key="1">
    <source>
        <dbReference type="PROSITE" id="PS50010"/>
    </source>
</evidence>
<dbReference type="Proteomes" id="UP000253551">
    <property type="component" value="Unassembled WGS sequence"/>
</dbReference>
<keyword evidence="3" id="KW-1185">Reference proteome</keyword>
<proteinExistence type="predicted"/>
<evidence type="ECO:0000313" key="2">
    <source>
        <dbReference type="EMBL" id="RCI06149.1"/>
    </source>
</evidence>
<dbReference type="OrthoDB" id="660555at2759"/>
<organism evidence="2 3">
    <name type="scientific">Rhizopus stolonifer</name>
    <name type="common">Rhizopus nigricans</name>
    <dbReference type="NCBI Taxonomy" id="4846"/>
    <lineage>
        <taxon>Eukaryota</taxon>
        <taxon>Fungi</taxon>
        <taxon>Fungi incertae sedis</taxon>
        <taxon>Mucoromycota</taxon>
        <taxon>Mucoromycotina</taxon>
        <taxon>Mucoromycetes</taxon>
        <taxon>Mucorales</taxon>
        <taxon>Mucorineae</taxon>
        <taxon>Rhizopodaceae</taxon>
        <taxon>Rhizopus</taxon>
    </lineage>
</organism>
<dbReference type="InterPro" id="IPR035899">
    <property type="entry name" value="DBL_dom_sf"/>
</dbReference>
<dbReference type="AlphaFoldDB" id="A0A367KVB7"/>
<dbReference type="PANTHER" id="PTHR12673">
    <property type="entry name" value="FACIOGENITAL DYSPLASIA PROTEIN"/>
    <property type="match status" value="1"/>
</dbReference>
<dbReference type="PANTHER" id="PTHR12673:SF159">
    <property type="entry name" value="LD03170P"/>
    <property type="match status" value="1"/>
</dbReference>
<dbReference type="SMART" id="SM00325">
    <property type="entry name" value="RhoGEF"/>
    <property type="match status" value="1"/>
</dbReference>
<protein>
    <submittedName>
        <fullName evidence="2">Rho guanine nucleotide exchange factor (GEF) 17</fullName>
    </submittedName>
</protein>
<dbReference type="EMBL" id="PJQM01000218">
    <property type="protein sequence ID" value="RCI06149.1"/>
    <property type="molecule type" value="Genomic_DNA"/>
</dbReference>
<reference evidence="2 3" key="1">
    <citation type="journal article" date="2018" name="G3 (Bethesda)">
        <title>Phylogenetic and Phylogenomic Definition of Rhizopus Species.</title>
        <authorList>
            <person name="Gryganskyi A.P."/>
            <person name="Golan J."/>
            <person name="Dolatabadi S."/>
            <person name="Mondo S."/>
            <person name="Robb S."/>
            <person name="Idnurm A."/>
            <person name="Muszewska A."/>
            <person name="Steczkiewicz K."/>
            <person name="Masonjones S."/>
            <person name="Liao H.L."/>
            <person name="Gajdeczka M.T."/>
            <person name="Anike F."/>
            <person name="Vuek A."/>
            <person name="Anishchenko I.M."/>
            <person name="Voigt K."/>
            <person name="de Hoog G.S."/>
            <person name="Smith M.E."/>
            <person name="Heitman J."/>
            <person name="Vilgalys R."/>
            <person name="Stajich J.E."/>
        </authorList>
    </citation>
    <scope>NUCLEOTIDE SEQUENCE [LARGE SCALE GENOMIC DNA]</scope>
    <source>
        <strain evidence="2 3">LSU 92-RS-03</strain>
    </source>
</reference>
<dbReference type="InterPro" id="IPR051092">
    <property type="entry name" value="FYVE_RhoGEF_PH"/>
</dbReference>
<evidence type="ECO:0000313" key="3">
    <source>
        <dbReference type="Proteomes" id="UP000253551"/>
    </source>
</evidence>
<dbReference type="STRING" id="4846.A0A367KVB7"/>
<accession>A0A367KVB7</accession>
<dbReference type="InterPro" id="IPR000219">
    <property type="entry name" value="DH_dom"/>
</dbReference>
<dbReference type="GO" id="GO:0005737">
    <property type="term" value="C:cytoplasm"/>
    <property type="evidence" value="ECO:0007669"/>
    <property type="project" value="TreeGrafter"/>
</dbReference>
<dbReference type="Gene3D" id="1.20.900.10">
    <property type="entry name" value="Dbl homology (DH) domain"/>
    <property type="match status" value="1"/>
</dbReference>
<dbReference type="CDD" id="cd00160">
    <property type="entry name" value="RhoGEF"/>
    <property type="match status" value="1"/>
</dbReference>
<gene>
    <name evidence="2" type="primary">ARHGEF17</name>
    <name evidence="2" type="ORF">CU098_011991</name>
</gene>
<name>A0A367KVB7_RHIST</name>
<dbReference type="Pfam" id="PF00621">
    <property type="entry name" value="RhoGEF"/>
    <property type="match status" value="1"/>
</dbReference>
<comment type="caution">
    <text evidence="2">The sequence shown here is derived from an EMBL/GenBank/DDBJ whole genome shotgun (WGS) entry which is preliminary data.</text>
</comment>
<dbReference type="GO" id="GO:0005085">
    <property type="term" value="F:guanyl-nucleotide exchange factor activity"/>
    <property type="evidence" value="ECO:0007669"/>
    <property type="project" value="InterPro"/>
</dbReference>